<gene>
    <name evidence="2" type="ORF">V7x_55180</name>
</gene>
<keyword evidence="1" id="KW-1133">Transmembrane helix</keyword>
<dbReference type="AlphaFoldDB" id="A0A5C6FD05"/>
<name>A0A5C6FD05_9PLAN</name>
<reference evidence="2 3" key="1">
    <citation type="submission" date="2019-02" db="EMBL/GenBank/DDBJ databases">
        <title>Deep-cultivation of Planctomycetes and their phenomic and genomic characterization uncovers novel biology.</title>
        <authorList>
            <person name="Wiegand S."/>
            <person name="Jogler M."/>
            <person name="Boedeker C."/>
            <person name="Pinto D."/>
            <person name="Vollmers J."/>
            <person name="Rivas-Marin E."/>
            <person name="Kohn T."/>
            <person name="Peeters S.H."/>
            <person name="Heuer A."/>
            <person name="Rast P."/>
            <person name="Oberbeckmann S."/>
            <person name="Bunk B."/>
            <person name="Jeske O."/>
            <person name="Meyerdierks A."/>
            <person name="Storesund J.E."/>
            <person name="Kallscheuer N."/>
            <person name="Luecker S."/>
            <person name="Lage O.M."/>
            <person name="Pohl T."/>
            <person name="Merkel B.J."/>
            <person name="Hornburger P."/>
            <person name="Mueller R.-W."/>
            <person name="Bruemmer F."/>
            <person name="Labrenz M."/>
            <person name="Spormann A.M."/>
            <person name="Op Den Camp H."/>
            <person name="Overmann J."/>
            <person name="Amann R."/>
            <person name="Jetten M.S.M."/>
            <person name="Mascher T."/>
            <person name="Medema M.H."/>
            <person name="Devos D.P."/>
            <person name="Kaster A.-K."/>
            <person name="Ovreas L."/>
            <person name="Rohde M."/>
            <person name="Galperin M.Y."/>
            <person name="Jogler C."/>
        </authorList>
    </citation>
    <scope>NUCLEOTIDE SEQUENCE [LARGE SCALE GENOMIC DNA]</scope>
    <source>
        <strain evidence="2 3">V7</strain>
    </source>
</reference>
<accession>A0A5C6FD05</accession>
<dbReference type="Proteomes" id="UP000316476">
    <property type="component" value="Unassembled WGS sequence"/>
</dbReference>
<protein>
    <recommendedName>
        <fullName evidence="4">Glycosyltransferase RgtA/B/C/D-like domain-containing protein</fullName>
    </recommendedName>
</protein>
<organism evidence="2 3">
    <name type="scientific">Crateriforma conspicua</name>
    <dbReference type="NCBI Taxonomy" id="2527996"/>
    <lineage>
        <taxon>Bacteria</taxon>
        <taxon>Pseudomonadati</taxon>
        <taxon>Planctomycetota</taxon>
        <taxon>Planctomycetia</taxon>
        <taxon>Planctomycetales</taxon>
        <taxon>Planctomycetaceae</taxon>
        <taxon>Crateriforma</taxon>
    </lineage>
</organism>
<feature type="transmembrane region" description="Helical" evidence="1">
    <location>
        <begin position="347"/>
        <end position="367"/>
    </location>
</feature>
<proteinExistence type="predicted"/>
<evidence type="ECO:0000313" key="3">
    <source>
        <dbReference type="Proteomes" id="UP000316476"/>
    </source>
</evidence>
<evidence type="ECO:0008006" key="4">
    <source>
        <dbReference type="Google" id="ProtNLM"/>
    </source>
</evidence>
<feature type="transmembrane region" description="Helical" evidence="1">
    <location>
        <begin position="92"/>
        <end position="108"/>
    </location>
</feature>
<feature type="transmembrane region" description="Helical" evidence="1">
    <location>
        <begin position="317"/>
        <end position="340"/>
    </location>
</feature>
<sequence length="404" mass="45434">MLPTASREQGLFLGSELFFVGESLYRDGCFADPFGYESGATGWVAPLIPTVLMFLLWITGGSIESVAIIVLILHTVMLASMTSRVIQESRQWGSAVWGGIAVSLVFCSDFEYLFLVTHDCVSLAFFLFLACYPRAGYHRAKIFSSPAFVGLSGGLLILASPVIGFCWFACRSLNVWRKTEANPSSCRPKQRFQAKADLRGGLIGCVVASMVVVPWCFRNQYVLGLVAPVKTNAMFELYQSMYHTNDGIPDASTFLLHPAIEDSYLADEYRRVGEAKFLQTCSEKVIGRLRERPDWYLNQVGHRLLYSLLRIRSHSSWNALGIVNAFVYAMPFVISIGTLFIGYRFRIAWLSASVFVIIVFLVPYWLISFYSRYAAILFVPRCLLTSWLLSALFGKLNIPQRLRL</sequence>
<comment type="caution">
    <text evidence="2">The sequence shown here is derived from an EMBL/GenBank/DDBJ whole genome shotgun (WGS) entry which is preliminary data.</text>
</comment>
<feature type="transmembrane region" description="Helical" evidence="1">
    <location>
        <begin position="147"/>
        <end position="170"/>
    </location>
</feature>
<keyword evidence="1" id="KW-0472">Membrane</keyword>
<evidence type="ECO:0000256" key="1">
    <source>
        <dbReference type="SAM" id="Phobius"/>
    </source>
</evidence>
<keyword evidence="1" id="KW-0812">Transmembrane</keyword>
<dbReference type="EMBL" id="SJPZ01000005">
    <property type="protein sequence ID" value="TWU59608.1"/>
    <property type="molecule type" value="Genomic_DNA"/>
</dbReference>
<evidence type="ECO:0000313" key="2">
    <source>
        <dbReference type="EMBL" id="TWU59608.1"/>
    </source>
</evidence>